<evidence type="ECO:0000313" key="2">
    <source>
        <dbReference type="EMBL" id="RDX81812.1"/>
    </source>
</evidence>
<dbReference type="OrthoDB" id="2498029at2759"/>
<name>A0A371FU58_MUCPR</name>
<evidence type="ECO:0000259" key="1">
    <source>
        <dbReference type="Pfam" id="PF12146"/>
    </source>
</evidence>
<dbReference type="EMBL" id="QJKJ01007822">
    <property type="protein sequence ID" value="RDX81812.1"/>
    <property type="molecule type" value="Genomic_DNA"/>
</dbReference>
<comment type="caution">
    <text evidence="2">The sequence shown here is derived from an EMBL/GenBank/DDBJ whole genome shotgun (WGS) entry which is preliminary data.</text>
</comment>
<feature type="non-terminal residue" evidence="2">
    <location>
        <position position="165"/>
    </location>
</feature>
<keyword evidence="3" id="KW-1185">Reference proteome</keyword>
<sequence>MDQKFKYYEVYKRNSRGIKLFSCRWLPYSSPKGLIFLCHGYAMECSTFMRACGEKLANAGYAVFGVDYEGHGRSGGIRCLITKFDNIVDDCEDFFKSICELQEYRGKSKFLYGDSLGGSVCLVLHKRDPLFWDGAILVAPMCKISEKLMKPIPMVVNVLTKIEDI</sequence>
<dbReference type="InterPro" id="IPR029058">
    <property type="entry name" value="AB_hydrolase_fold"/>
</dbReference>
<evidence type="ECO:0000313" key="3">
    <source>
        <dbReference type="Proteomes" id="UP000257109"/>
    </source>
</evidence>
<dbReference type="SUPFAM" id="SSF53474">
    <property type="entry name" value="alpha/beta-Hydrolases"/>
    <property type="match status" value="1"/>
</dbReference>
<gene>
    <name evidence="2" type="primary">CSE</name>
    <name evidence="2" type="ORF">CR513_37466</name>
</gene>
<dbReference type="AlphaFoldDB" id="A0A371FU58"/>
<dbReference type="Proteomes" id="UP000257109">
    <property type="component" value="Unassembled WGS sequence"/>
</dbReference>
<protein>
    <submittedName>
        <fullName evidence="2">Caffeoylshikimate esterase</fullName>
    </submittedName>
</protein>
<dbReference type="PANTHER" id="PTHR11614">
    <property type="entry name" value="PHOSPHOLIPASE-RELATED"/>
    <property type="match status" value="1"/>
</dbReference>
<accession>A0A371FU58</accession>
<feature type="non-terminal residue" evidence="2">
    <location>
        <position position="1"/>
    </location>
</feature>
<proteinExistence type="predicted"/>
<dbReference type="Gene3D" id="3.40.50.1820">
    <property type="entry name" value="alpha/beta hydrolase"/>
    <property type="match status" value="1"/>
</dbReference>
<reference evidence="2" key="1">
    <citation type="submission" date="2018-05" db="EMBL/GenBank/DDBJ databases">
        <title>Draft genome of Mucuna pruriens seed.</title>
        <authorList>
            <person name="Nnadi N.E."/>
            <person name="Vos R."/>
            <person name="Hasami M.H."/>
            <person name="Devisetty U.K."/>
            <person name="Aguiy J.C."/>
        </authorList>
    </citation>
    <scope>NUCLEOTIDE SEQUENCE [LARGE SCALE GENOMIC DNA]</scope>
    <source>
        <strain evidence="2">JCA_2017</strain>
    </source>
</reference>
<dbReference type="Pfam" id="PF12146">
    <property type="entry name" value="Hydrolase_4"/>
    <property type="match status" value="1"/>
</dbReference>
<dbReference type="InterPro" id="IPR022742">
    <property type="entry name" value="Hydrolase_4"/>
</dbReference>
<organism evidence="2 3">
    <name type="scientific">Mucuna pruriens</name>
    <name type="common">Velvet bean</name>
    <name type="synonym">Dolichos pruriens</name>
    <dbReference type="NCBI Taxonomy" id="157652"/>
    <lineage>
        <taxon>Eukaryota</taxon>
        <taxon>Viridiplantae</taxon>
        <taxon>Streptophyta</taxon>
        <taxon>Embryophyta</taxon>
        <taxon>Tracheophyta</taxon>
        <taxon>Spermatophyta</taxon>
        <taxon>Magnoliopsida</taxon>
        <taxon>eudicotyledons</taxon>
        <taxon>Gunneridae</taxon>
        <taxon>Pentapetalae</taxon>
        <taxon>rosids</taxon>
        <taxon>fabids</taxon>
        <taxon>Fabales</taxon>
        <taxon>Fabaceae</taxon>
        <taxon>Papilionoideae</taxon>
        <taxon>50 kb inversion clade</taxon>
        <taxon>NPAAA clade</taxon>
        <taxon>indigoferoid/millettioid clade</taxon>
        <taxon>Phaseoleae</taxon>
        <taxon>Mucuna</taxon>
    </lineage>
</organism>
<dbReference type="InterPro" id="IPR051044">
    <property type="entry name" value="MAG_DAG_Lipase"/>
</dbReference>
<feature type="domain" description="Serine aminopeptidase S33" evidence="1">
    <location>
        <begin position="30"/>
        <end position="155"/>
    </location>
</feature>
<dbReference type="STRING" id="157652.A0A371FU58"/>